<dbReference type="InParanoid" id="J0CQ16"/>
<feature type="non-terminal residue" evidence="1">
    <location>
        <position position="78"/>
    </location>
</feature>
<keyword evidence="2" id="KW-1185">Reference proteome</keyword>
<dbReference type="OrthoDB" id="3158924at2759"/>
<evidence type="ECO:0000313" key="2">
    <source>
        <dbReference type="Proteomes" id="UP000006514"/>
    </source>
</evidence>
<feature type="non-terminal residue" evidence="1">
    <location>
        <position position="1"/>
    </location>
</feature>
<name>J0CQ16_AURST</name>
<dbReference type="AlphaFoldDB" id="J0CQ16"/>
<gene>
    <name evidence="1" type="ORF">AURDEDRAFT_34613</name>
</gene>
<proteinExistence type="predicted"/>
<protein>
    <recommendedName>
        <fullName evidence="3">Chromo domain-containing protein</fullName>
    </recommendedName>
</protein>
<evidence type="ECO:0008006" key="3">
    <source>
        <dbReference type="Google" id="ProtNLM"/>
    </source>
</evidence>
<dbReference type="KEGG" id="adl:AURDEDRAFT_34613"/>
<dbReference type="Proteomes" id="UP000006514">
    <property type="component" value="Unassembled WGS sequence"/>
</dbReference>
<accession>J0CQ16</accession>
<evidence type="ECO:0000313" key="1">
    <source>
        <dbReference type="EMBL" id="EJD32304.1"/>
    </source>
</evidence>
<dbReference type="EMBL" id="JH689109">
    <property type="protein sequence ID" value="EJD32304.1"/>
    <property type="molecule type" value="Genomic_DNA"/>
</dbReference>
<sequence length="78" mass="9159">AAFRLKLPPDMTRRRIHDVFHAQLLRPYVPNDDERFPGRSWAQVARIPLEKPQSAIVEVVSHRKIGDDFLFYSKWTDG</sequence>
<reference evidence="2" key="1">
    <citation type="journal article" date="2012" name="Science">
        <title>The Paleozoic origin of enzymatic lignin decomposition reconstructed from 31 fungal genomes.</title>
        <authorList>
            <person name="Floudas D."/>
            <person name="Binder M."/>
            <person name="Riley R."/>
            <person name="Barry K."/>
            <person name="Blanchette R.A."/>
            <person name="Henrissat B."/>
            <person name="Martinez A.T."/>
            <person name="Otillar R."/>
            <person name="Spatafora J.W."/>
            <person name="Yadav J.S."/>
            <person name="Aerts A."/>
            <person name="Benoit I."/>
            <person name="Boyd A."/>
            <person name="Carlson A."/>
            <person name="Copeland A."/>
            <person name="Coutinho P.M."/>
            <person name="de Vries R.P."/>
            <person name="Ferreira P."/>
            <person name="Findley K."/>
            <person name="Foster B."/>
            <person name="Gaskell J."/>
            <person name="Glotzer D."/>
            <person name="Gorecki P."/>
            <person name="Heitman J."/>
            <person name="Hesse C."/>
            <person name="Hori C."/>
            <person name="Igarashi K."/>
            <person name="Jurgens J.A."/>
            <person name="Kallen N."/>
            <person name="Kersten P."/>
            <person name="Kohler A."/>
            <person name="Kuees U."/>
            <person name="Kumar T.K.A."/>
            <person name="Kuo A."/>
            <person name="LaButti K."/>
            <person name="Larrondo L.F."/>
            <person name="Lindquist E."/>
            <person name="Ling A."/>
            <person name="Lombard V."/>
            <person name="Lucas S."/>
            <person name="Lundell T."/>
            <person name="Martin R."/>
            <person name="McLaughlin D.J."/>
            <person name="Morgenstern I."/>
            <person name="Morin E."/>
            <person name="Murat C."/>
            <person name="Nagy L.G."/>
            <person name="Nolan M."/>
            <person name="Ohm R.A."/>
            <person name="Patyshakuliyeva A."/>
            <person name="Rokas A."/>
            <person name="Ruiz-Duenas F.J."/>
            <person name="Sabat G."/>
            <person name="Salamov A."/>
            <person name="Samejima M."/>
            <person name="Schmutz J."/>
            <person name="Slot J.C."/>
            <person name="St John F."/>
            <person name="Stenlid J."/>
            <person name="Sun H."/>
            <person name="Sun S."/>
            <person name="Syed K."/>
            <person name="Tsang A."/>
            <person name="Wiebenga A."/>
            <person name="Young D."/>
            <person name="Pisabarro A."/>
            <person name="Eastwood D.C."/>
            <person name="Martin F."/>
            <person name="Cullen D."/>
            <person name="Grigoriev I.V."/>
            <person name="Hibbett D.S."/>
        </authorList>
    </citation>
    <scope>NUCLEOTIDE SEQUENCE [LARGE SCALE GENOMIC DNA]</scope>
    <source>
        <strain evidence="2">TFB10046</strain>
    </source>
</reference>
<organism evidence="1 2">
    <name type="scientific">Auricularia subglabra (strain TFB-10046 / SS5)</name>
    <name type="common">White-rot fungus</name>
    <name type="synonym">Auricularia delicata (strain TFB10046)</name>
    <dbReference type="NCBI Taxonomy" id="717982"/>
    <lineage>
        <taxon>Eukaryota</taxon>
        <taxon>Fungi</taxon>
        <taxon>Dikarya</taxon>
        <taxon>Basidiomycota</taxon>
        <taxon>Agaricomycotina</taxon>
        <taxon>Agaricomycetes</taxon>
        <taxon>Auriculariales</taxon>
        <taxon>Auriculariaceae</taxon>
        <taxon>Auricularia</taxon>
    </lineage>
</organism>